<name>A0A397SUV0_9GLOM</name>
<dbReference type="EMBL" id="QKYT01000351">
    <property type="protein sequence ID" value="RIA86671.1"/>
    <property type="molecule type" value="Genomic_DNA"/>
</dbReference>
<sequence length="138" mass="16000">MFFNIIRTKFTRHLRSTKFPEFRKYVSSETKSSGSPADKASINEQTSFRESDILKSPNWEQNVSFTILYDIDRRRNDYFDHRLSQAEYKLHNTAIHTENKLLMIIVGSTISIIGSVVASNYFNQQKGVKTVGDETKKL</sequence>
<reference evidence="2 3" key="1">
    <citation type="submission" date="2018-06" db="EMBL/GenBank/DDBJ databases">
        <title>Comparative genomics reveals the genomic features of Rhizophagus irregularis, R. cerebriforme, R. diaphanum and Gigaspora rosea, and their symbiotic lifestyle signature.</title>
        <authorList>
            <person name="Morin E."/>
            <person name="San Clemente H."/>
            <person name="Chen E.C.H."/>
            <person name="De La Providencia I."/>
            <person name="Hainaut M."/>
            <person name="Kuo A."/>
            <person name="Kohler A."/>
            <person name="Murat C."/>
            <person name="Tang N."/>
            <person name="Roy S."/>
            <person name="Loubradou J."/>
            <person name="Henrissat B."/>
            <person name="Grigoriev I.V."/>
            <person name="Corradi N."/>
            <person name="Roux C."/>
            <person name="Martin F.M."/>
        </authorList>
    </citation>
    <scope>NUCLEOTIDE SEQUENCE [LARGE SCALE GENOMIC DNA]</scope>
    <source>
        <strain evidence="2 3">DAOM 227022</strain>
    </source>
</reference>
<dbReference type="OrthoDB" id="2318748at2759"/>
<organism evidence="2 3">
    <name type="scientific">Glomus cerebriforme</name>
    <dbReference type="NCBI Taxonomy" id="658196"/>
    <lineage>
        <taxon>Eukaryota</taxon>
        <taxon>Fungi</taxon>
        <taxon>Fungi incertae sedis</taxon>
        <taxon>Mucoromycota</taxon>
        <taxon>Glomeromycotina</taxon>
        <taxon>Glomeromycetes</taxon>
        <taxon>Glomerales</taxon>
        <taxon>Glomeraceae</taxon>
        <taxon>Glomus</taxon>
    </lineage>
</organism>
<keyword evidence="1" id="KW-0812">Transmembrane</keyword>
<evidence type="ECO:0000313" key="3">
    <source>
        <dbReference type="Proteomes" id="UP000265703"/>
    </source>
</evidence>
<accession>A0A397SUV0</accession>
<keyword evidence="1" id="KW-0472">Membrane</keyword>
<evidence type="ECO:0000313" key="2">
    <source>
        <dbReference type="EMBL" id="RIA86671.1"/>
    </source>
</evidence>
<keyword evidence="1" id="KW-1133">Transmembrane helix</keyword>
<evidence type="ECO:0000256" key="1">
    <source>
        <dbReference type="SAM" id="Phobius"/>
    </source>
</evidence>
<feature type="transmembrane region" description="Helical" evidence="1">
    <location>
        <begin position="101"/>
        <end position="122"/>
    </location>
</feature>
<keyword evidence="3" id="KW-1185">Reference proteome</keyword>
<proteinExistence type="predicted"/>
<dbReference type="AlphaFoldDB" id="A0A397SUV0"/>
<gene>
    <name evidence="2" type="ORF">C1645_828956</name>
</gene>
<dbReference type="Proteomes" id="UP000265703">
    <property type="component" value="Unassembled WGS sequence"/>
</dbReference>
<protein>
    <submittedName>
        <fullName evidence="2">Uncharacterized protein</fullName>
    </submittedName>
</protein>
<comment type="caution">
    <text evidence="2">The sequence shown here is derived from an EMBL/GenBank/DDBJ whole genome shotgun (WGS) entry which is preliminary data.</text>
</comment>